<dbReference type="Proteomes" id="UP000594260">
    <property type="component" value="Unplaced"/>
</dbReference>
<protein>
    <recommendedName>
        <fullName evidence="4">Prokaryotic-type class I peptide chain release factors domain-containing protein</fullName>
    </recommendedName>
</protein>
<evidence type="ECO:0000259" key="4">
    <source>
        <dbReference type="PROSITE" id="PS00745"/>
    </source>
</evidence>
<evidence type="ECO:0000256" key="1">
    <source>
        <dbReference type="ARBA" id="ARBA00010835"/>
    </source>
</evidence>
<dbReference type="KEGG" id="vde:111244874"/>
<dbReference type="GO" id="GO:0005737">
    <property type="term" value="C:cytoplasm"/>
    <property type="evidence" value="ECO:0007669"/>
    <property type="project" value="UniProtKB-ARBA"/>
</dbReference>
<evidence type="ECO:0000256" key="3">
    <source>
        <dbReference type="ARBA" id="ARBA00022917"/>
    </source>
</evidence>
<dbReference type="PROSITE" id="PS00745">
    <property type="entry name" value="RF_PROK_I"/>
    <property type="match status" value="1"/>
</dbReference>
<dbReference type="InterPro" id="IPR000352">
    <property type="entry name" value="Pep_chain_release_fac_I"/>
</dbReference>
<reference evidence="5" key="1">
    <citation type="submission" date="2021-01" db="UniProtKB">
        <authorList>
            <consortium name="EnsemblMetazoa"/>
        </authorList>
    </citation>
    <scope>IDENTIFICATION</scope>
</reference>
<dbReference type="Gene3D" id="3.30.70.1660">
    <property type="match status" value="1"/>
</dbReference>
<dbReference type="FunFam" id="3.30.160.20:FF:000004">
    <property type="entry name" value="Peptide chain release factor 1"/>
    <property type="match status" value="1"/>
</dbReference>
<dbReference type="Pfam" id="PF00472">
    <property type="entry name" value="RF-1"/>
    <property type="match status" value="1"/>
</dbReference>
<name>A0A7M7JIE0_VARDE</name>
<dbReference type="InParanoid" id="A0A7M7JIE0"/>
<evidence type="ECO:0000313" key="5">
    <source>
        <dbReference type="EnsemblMetazoa" id="XP_022648126"/>
    </source>
</evidence>
<dbReference type="Pfam" id="PF03462">
    <property type="entry name" value="PCRF"/>
    <property type="match status" value="1"/>
</dbReference>
<dbReference type="InterPro" id="IPR045853">
    <property type="entry name" value="Pep_chain_release_fac_I_sf"/>
</dbReference>
<accession>A0A7M7JIE0</accession>
<evidence type="ECO:0000256" key="2">
    <source>
        <dbReference type="ARBA" id="ARBA00022481"/>
    </source>
</evidence>
<proteinExistence type="inferred from homology"/>
<dbReference type="OrthoDB" id="2019491at2759"/>
<keyword evidence="6" id="KW-1185">Reference proteome</keyword>
<dbReference type="SUPFAM" id="SSF75620">
    <property type="entry name" value="Release factor"/>
    <property type="match status" value="1"/>
</dbReference>
<dbReference type="InterPro" id="IPR050057">
    <property type="entry name" value="Prokaryotic/Mito_RF"/>
</dbReference>
<dbReference type="InterPro" id="IPR005139">
    <property type="entry name" value="PCRF"/>
</dbReference>
<dbReference type="GO" id="GO:0003747">
    <property type="term" value="F:translation release factor activity"/>
    <property type="evidence" value="ECO:0007669"/>
    <property type="project" value="InterPro"/>
</dbReference>
<sequence>MTTPDNQKHCSDDQAATKEAAVCRKFAGGLRRGVLSITGYDVGRVLKLESGVHRVQRVPKTEKSGRIHTSTATVAVLACPPEVEVNIEPRDLIVKTKRAGGPGGQHVNKTESAVQILHVPTGIMVESDTERCQQQNKSVAMKKLRAKIYDLKVSSEMNKVQSQKKLQVGNATRSEKIRTYNFTQDRITDHRLPYTVRNVEEFLQGGAPLKQIIGVLQEAYQNEQISYLIRNKLYS</sequence>
<keyword evidence="2" id="KW-0488">Methylation</keyword>
<dbReference type="Gene3D" id="3.30.160.20">
    <property type="match status" value="1"/>
</dbReference>
<dbReference type="GeneID" id="111244874"/>
<comment type="similarity">
    <text evidence="1">Belongs to the prokaryotic/mitochondrial release factor family.</text>
</comment>
<feature type="domain" description="Prokaryotic-type class I peptide chain release factors" evidence="4">
    <location>
        <begin position="98"/>
        <end position="114"/>
    </location>
</feature>
<dbReference type="PANTHER" id="PTHR43804">
    <property type="entry name" value="LD18447P"/>
    <property type="match status" value="1"/>
</dbReference>
<evidence type="ECO:0000313" key="6">
    <source>
        <dbReference type="Proteomes" id="UP000594260"/>
    </source>
</evidence>
<dbReference type="PANTHER" id="PTHR43804:SF7">
    <property type="entry name" value="LD18447P"/>
    <property type="match status" value="1"/>
</dbReference>
<dbReference type="EnsemblMetazoa" id="XM_022792391">
    <property type="protein sequence ID" value="XP_022648126"/>
    <property type="gene ID" value="LOC111244874"/>
</dbReference>
<dbReference type="FunCoup" id="A0A7M7JIE0">
    <property type="interactions" value="1673"/>
</dbReference>
<dbReference type="RefSeq" id="XP_022648126.1">
    <property type="nucleotide sequence ID" value="XM_022792391.1"/>
</dbReference>
<organism evidence="5 6">
    <name type="scientific">Varroa destructor</name>
    <name type="common">Honeybee mite</name>
    <dbReference type="NCBI Taxonomy" id="109461"/>
    <lineage>
        <taxon>Eukaryota</taxon>
        <taxon>Metazoa</taxon>
        <taxon>Ecdysozoa</taxon>
        <taxon>Arthropoda</taxon>
        <taxon>Chelicerata</taxon>
        <taxon>Arachnida</taxon>
        <taxon>Acari</taxon>
        <taxon>Parasitiformes</taxon>
        <taxon>Mesostigmata</taxon>
        <taxon>Gamasina</taxon>
        <taxon>Dermanyssoidea</taxon>
        <taxon>Varroidae</taxon>
        <taxon>Varroa</taxon>
    </lineage>
</organism>
<dbReference type="OMA" id="VEVHFHI"/>
<keyword evidence="3" id="KW-0648">Protein biosynthesis</keyword>
<dbReference type="AlphaFoldDB" id="A0A7M7JIE0"/>